<dbReference type="GO" id="GO:0016763">
    <property type="term" value="F:pentosyltransferase activity"/>
    <property type="evidence" value="ECO:0007669"/>
    <property type="project" value="TreeGrafter"/>
</dbReference>
<keyword evidence="7 8" id="KW-0472">Membrane</keyword>
<accession>A0A5R8KDU7</accession>
<keyword evidence="2" id="KW-1003">Cell membrane</keyword>
<feature type="transmembrane region" description="Helical" evidence="8">
    <location>
        <begin position="175"/>
        <end position="196"/>
    </location>
</feature>
<evidence type="ECO:0000313" key="9">
    <source>
        <dbReference type="EMBL" id="TLD70476.1"/>
    </source>
</evidence>
<evidence type="ECO:0008006" key="11">
    <source>
        <dbReference type="Google" id="ProtNLM"/>
    </source>
</evidence>
<dbReference type="RefSeq" id="WP_138086532.1">
    <property type="nucleotide sequence ID" value="NZ_VAUV01000008.1"/>
</dbReference>
<feature type="transmembrane region" description="Helical" evidence="8">
    <location>
        <begin position="153"/>
        <end position="169"/>
    </location>
</feature>
<dbReference type="OrthoDB" id="9762504at2"/>
<sequence>MIDRSNPARSKATPSQLLLRASIIAGFAALFLVQLLVTFRGLSSPAAMEQAQMAREIARGEGLSTKMIRPFALRQQMEAGKTVEVDQMPETKQPPLPSLLMAPIFKGLEVHWENTAETRVYVLDRVVAALSLLFFIGAMGLTLLTAQRLFDQRIANWTVITMAACSLLWDLATTALAPMMLLFFFSAIMFLLVLMIERHVDQRSNNILSALGIGVLAVLMVFTNWMAIWLLPGLTIAVALLVRPRGFLILVLLPTAAALTFWGMRNYQLTGDVLGAAKSTFQAILIGQPEVASQRSFSTVQSAIDPEALTRHFLQQTVIQINNLYQNLGAALAAIIFFLALLHPFKRQETLSARGALVLMWLGVFIGTGLAGSNQAETSERQLHFLFVPLFSAYGLAFLFVLWARIPAGQGNGWVARHSIAAIATAITALPMLQLLPPAISAGIRNKGMMAQWPPYLPERLALLKPMVGENEVLVSDMPWAIAWYSDRPCIWLPRDPAQLEEIRTLATSRQKSVAGLVLTPWSTRGDAINSGLTNEYEPWAPQIYYGTGQWHGVDTMAQQTAFPFRRFFPLHGRFGTGGRLILEMVFMTDRARWETTEPNPD</sequence>
<dbReference type="AlphaFoldDB" id="A0A5R8KDU7"/>
<evidence type="ECO:0000256" key="4">
    <source>
        <dbReference type="ARBA" id="ARBA00022679"/>
    </source>
</evidence>
<dbReference type="Proteomes" id="UP000306196">
    <property type="component" value="Unassembled WGS sequence"/>
</dbReference>
<proteinExistence type="predicted"/>
<feature type="transmembrane region" description="Helical" evidence="8">
    <location>
        <begin position="351"/>
        <end position="371"/>
    </location>
</feature>
<evidence type="ECO:0000256" key="1">
    <source>
        <dbReference type="ARBA" id="ARBA00004651"/>
    </source>
</evidence>
<dbReference type="GO" id="GO:0009103">
    <property type="term" value="P:lipopolysaccharide biosynthetic process"/>
    <property type="evidence" value="ECO:0007669"/>
    <property type="project" value="UniProtKB-ARBA"/>
</dbReference>
<evidence type="ECO:0000256" key="6">
    <source>
        <dbReference type="ARBA" id="ARBA00022989"/>
    </source>
</evidence>
<name>A0A5R8KDU7_9BACT</name>
<feature type="transmembrane region" description="Helical" evidence="8">
    <location>
        <begin position="418"/>
        <end position="440"/>
    </location>
</feature>
<feature type="transmembrane region" description="Helical" evidence="8">
    <location>
        <begin position="383"/>
        <end position="406"/>
    </location>
</feature>
<dbReference type="InterPro" id="IPR050297">
    <property type="entry name" value="LipidA_mod_glycosyltrf_83"/>
</dbReference>
<feature type="transmembrane region" description="Helical" evidence="8">
    <location>
        <begin position="21"/>
        <end position="39"/>
    </location>
</feature>
<comment type="caution">
    <text evidence="9">The sequence shown here is derived from an EMBL/GenBank/DDBJ whole genome shotgun (WGS) entry which is preliminary data.</text>
</comment>
<evidence type="ECO:0000256" key="5">
    <source>
        <dbReference type="ARBA" id="ARBA00022692"/>
    </source>
</evidence>
<comment type="subcellular location">
    <subcellularLocation>
        <location evidence="1">Cell membrane</location>
        <topology evidence="1">Multi-pass membrane protein</topology>
    </subcellularLocation>
</comment>
<feature type="transmembrane region" description="Helical" evidence="8">
    <location>
        <begin position="126"/>
        <end position="146"/>
    </location>
</feature>
<gene>
    <name evidence="9" type="ORF">FEM03_12160</name>
</gene>
<keyword evidence="3" id="KW-0328">Glycosyltransferase</keyword>
<keyword evidence="6 8" id="KW-1133">Transmembrane helix</keyword>
<evidence type="ECO:0000256" key="2">
    <source>
        <dbReference type="ARBA" id="ARBA00022475"/>
    </source>
</evidence>
<keyword evidence="5 8" id="KW-0812">Transmembrane</keyword>
<dbReference type="PANTHER" id="PTHR33908">
    <property type="entry name" value="MANNOSYLTRANSFERASE YKCB-RELATED"/>
    <property type="match status" value="1"/>
</dbReference>
<reference evidence="9 10" key="1">
    <citation type="submission" date="2019-05" db="EMBL/GenBank/DDBJ databases">
        <title>Verrucobacter flavum gen. nov., sp. nov. a new member of the family Verrucomicrobiaceae.</title>
        <authorList>
            <person name="Szuroczki S."/>
            <person name="Abbaszade G."/>
            <person name="Szabo A."/>
            <person name="Felfoldi T."/>
            <person name="Schumann P."/>
            <person name="Boka K."/>
            <person name="Keki Z."/>
            <person name="Toumi M."/>
            <person name="Toth E."/>
        </authorList>
    </citation>
    <scope>NUCLEOTIDE SEQUENCE [LARGE SCALE GENOMIC DNA]</scope>
    <source>
        <strain evidence="9 10">MG-N-17</strain>
    </source>
</reference>
<protein>
    <recommendedName>
        <fullName evidence="11">Glycosyltransferase family 39 protein</fullName>
    </recommendedName>
</protein>
<evidence type="ECO:0000256" key="3">
    <source>
        <dbReference type="ARBA" id="ARBA00022676"/>
    </source>
</evidence>
<evidence type="ECO:0000256" key="8">
    <source>
        <dbReference type="SAM" id="Phobius"/>
    </source>
</evidence>
<evidence type="ECO:0000256" key="7">
    <source>
        <dbReference type="ARBA" id="ARBA00023136"/>
    </source>
</evidence>
<keyword evidence="4" id="KW-0808">Transferase</keyword>
<evidence type="ECO:0000313" key="10">
    <source>
        <dbReference type="Proteomes" id="UP000306196"/>
    </source>
</evidence>
<organism evidence="9 10">
    <name type="scientific">Phragmitibacter flavus</name>
    <dbReference type="NCBI Taxonomy" id="2576071"/>
    <lineage>
        <taxon>Bacteria</taxon>
        <taxon>Pseudomonadati</taxon>
        <taxon>Verrucomicrobiota</taxon>
        <taxon>Verrucomicrobiia</taxon>
        <taxon>Verrucomicrobiales</taxon>
        <taxon>Verrucomicrobiaceae</taxon>
        <taxon>Phragmitibacter</taxon>
    </lineage>
</organism>
<feature type="transmembrane region" description="Helical" evidence="8">
    <location>
        <begin position="208"/>
        <end position="241"/>
    </location>
</feature>
<feature type="transmembrane region" description="Helical" evidence="8">
    <location>
        <begin position="247"/>
        <end position="264"/>
    </location>
</feature>
<dbReference type="PANTHER" id="PTHR33908:SF11">
    <property type="entry name" value="MEMBRANE PROTEIN"/>
    <property type="match status" value="1"/>
</dbReference>
<keyword evidence="10" id="KW-1185">Reference proteome</keyword>
<dbReference type="GO" id="GO:0005886">
    <property type="term" value="C:plasma membrane"/>
    <property type="evidence" value="ECO:0007669"/>
    <property type="project" value="UniProtKB-SubCell"/>
</dbReference>
<dbReference type="EMBL" id="VAUV01000008">
    <property type="protein sequence ID" value="TLD70476.1"/>
    <property type="molecule type" value="Genomic_DNA"/>
</dbReference>
<feature type="transmembrane region" description="Helical" evidence="8">
    <location>
        <begin position="324"/>
        <end position="345"/>
    </location>
</feature>